<keyword evidence="3" id="KW-1185">Reference proteome</keyword>
<dbReference type="AlphaFoldDB" id="A0A3B4ASR7"/>
<feature type="compositionally biased region" description="Basic and acidic residues" evidence="1">
    <location>
        <begin position="718"/>
        <end position="741"/>
    </location>
</feature>
<accession>A0A3B4ASR7</accession>
<dbReference type="PANTHER" id="PTHR16071:SF2">
    <property type="entry name" value="FIGNL1-INTERACTING REGULATOR OF RECOMBINATION AND MITOSIS"/>
    <property type="match status" value="1"/>
</dbReference>
<evidence type="ECO:0000313" key="2">
    <source>
        <dbReference type="Ensembl" id="ENSPMGP00000019639.1"/>
    </source>
</evidence>
<organism evidence="2 3">
    <name type="scientific">Periophthalmus magnuspinnatus</name>
    <dbReference type="NCBI Taxonomy" id="409849"/>
    <lineage>
        <taxon>Eukaryota</taxon>
        <taxon>Metazoa</taxon>
        <taxon>Chordata</taxon>
        <taxon>Craniata</taxon>
        <taxon>Vertebrata</taxon>
        <taxon>Euteleostomi</taxon>
        <taxon>Actinopterygii</taxon>
        <taxon>Neopterygii</taxon>
        <taxon>Teleostei</taxon>
        <taxon>Neoteleostei</taxon>
        <taxon>Acanthomorphata</taxon>
        <taxon>Gobiaria</taxon>
        <taxon>Gobiiformes</taxon>
        <taxon>Gobioidei</taxon>
        <taxon>Gobiidae</taxon>
        <taxon>Oxudercinae</taxon>
        <taxon>Periophthalmus</taxon>
    </lineage>
</organism>
<evidence type="ECO:0000313" key="3">
    <source>
        <dbReference type="Proteomes" id="UP000261520"/>
    </source>
</evidence>
<protein>
    <submittedName>
        <fullName evidence="2">Uncharacterized protein</fullName>
    </submittedName>
</protein>
<sequence>LLDEVVQWSPETCRQELKSVLPKLAILKVITDMFLPHIGLSELEDECFSKVLPKAATVFDSMLKEILDQVGGLSSQNTELCAFLRRLLESMMQLIDSLSACVRHVGSFDEAPYLDTIRSLPTCVLKILKDTFQHCKDSEVVYCGRLSLVADLLQALFKAAYSLQKGLLEVLDRVSLDSSASDEEVSDIVTIHSLLDICSIISNLDVALHANTWKFLIHSLKYHSLVEEHLHHRDISAALCDNLSSSFQYCLEMAEQMQFSSLQETSQTAEQKLFQKSAKMCRFFGNTLVHYIKEFGSFMTKCCHHFYQLYLQKFPPNLSSPLLPPGLSEELNVAARIPLDALLFQLLPLRAFAEAASQCLLLVSVMDQLGSQPEDVQQLWYTGSLFSEEIQLPLYEAVLSSFRRCYTECRLPVLLPGVMMNGQAQASVTLHQHVCVHLCASVAALQPAYFSLLEQCLVRFVLQPDTHCALLAIDTWCFTVYGTAELCLHHALLIGQLPTESYQCSHLGLLLRRMAFLLTPNHQIEFVKQFPPSVMDNLPVWSHVLLKAFSQETQCKIQSGIVKLAQKSLDDWHKDDYKLGQVNKMQIKSHAVLQCTLELLLLISSIVVKNMESQVICQAVVSVKSVDELLLATLEFLSSLGKIFVPPDFQSQILPRLSSLFRVLLISSPWLVQHHALEAFSRFAESTNHEEVISQSLSEEETKAMVVNYLSKPCPKRPRQETIEEDDCSRHLQTAERALKA</sequence>
<name>A0A3B4ASR7_9GOBI</name>
<dbReference type="Pfam" id="PF14868">
    <property type="entry name" value="DUF4487"/>
    <property type="match status" value="1"/>
</dbReference>
<dbReference type="PANTHER" id="PTHR16071">
    <property type="entry name" value="CHROMOSOME 1 OPEN READING FRAME 112"/>
    <property type="match status" value="1"/>
</dbReference>
<evidence type="ECO:0000256" key="1">
    <source>
        <dbReference type="SAM" id="MobiDB-lite"/>
    </source>
</evidence>
<reference evidence="2" key="2">
    <citation type="submission" date="2025-09" db="UniProtKB">
        <authorList>
            <consortium name="Ensembl"/>
        </authorList>
    </citation>
    <scope>IDENTIFICATION</scope>
</reference>
<dbReference type="InterPro" id="IPR027902">
    <property type="entry name" value="DUF4487"/>
</dbReference>
<dbReference type="STRING" id="409849.ENSPMGP00000019639"/>
<dbReference type="Ensembl" id="ENSPMGT00000020930.1">
    <property type="protein sequence ID" value="ENSPMGP00000019639.1"/>
    <property type="gene ID" value="ENSPMGG00000015935.1"/>
</dbReference>
<proteinExistence type="predicted"/>
<dbReference type="Proteomes" id="UP000261520">
    <property type="component" value="Unplaced"/>
</dbReference>
<feature type="region of interest" description="Disordered" evidence="1">
    <location>
        <begin position="715"/>
        <end position="741"/>
    </location>
</feature>
<reference evidence="2" key="1">
    <citation type="submission" date="2025-08" db="UniProtKB">
        <authorList>
            <consortium name="Ensembl"/>
        </authorList>
    </citation>
    <scope>IDENTIFICATION</scope>
</reference>